<evidence type="ECO:0000256" key="3">
    <source>
        <dbReference type="ARBA" id="ARBA00022723"/>
    </source>
</evidence>
<gene>
    <name evidence="9" type="ORF">HM131_10115</name>
</gene>
<sequence>MITVRSGKPWGHMRSFRKDPLSFLQMAAKYDDEIVSFRLGHKSVKLLVHPSLVKEVLVSKADCFHKSKPFQELEPLLGNGLLLSENPTHQKQRRLIQPSFRPAHIKKYADLMAESTRCFLQDWGEREERWISNDLMELTLEIISQTMLGVDIENGHELVGKPLETVMEIATKRIRSVVRSPKSWGTTDNIAFKQAVDQLDGIVSKIIENRHVNKSNAEDLLGVLIQSQETSTEKMEVEQLRNEVMTILLAGHETTATALTWTMYLLMTNKNIYQKVQAEVDRLCKNDIPAYEEVNHLEYTEKVLLESLRLYPPAWLIGRLAIKEVMIGEYQFKRGQTVMISPYIMQRNSRYFEEPERFNPERFVKGKLQKVPEYVYFPFGGGTRVCIGKHFAMLEAIIVLGALMKNFNFYFNKESIIKADPLITLRLKQGLHAYVERRK</sequence>
<dbReference type="GO" id="GO:0005506">
    <property type="term" value="F:iron ion binding"/>
    <property type="evidence" value="ECO:0007669"/>
    <property type="project" value="InterPro"/>
</dbReference>
<evidence type="ECO:0000256" key="2">
    <source>
        <dbReference type="ARBA" id="ARBA00022617"/>
    </source>
</evidence>
<evidence type="ECO:0000256" key="7">
    <source>
        <dbReference type="PIRSR" id="PIRSR602401-1"/>
    </source>
</evidence>
<evidence type="ECO:0000313" key="9">
    <source>
        <dbReference type="EMBL" id="ARI77169.1"/>
    </source>
</evidence>
<dbReference type="KEGG" id="hmn:HM131_10115"/>
<dbReference type="OrthoDB" id="9789468at2"/>
<feature type="binding site" description="axial binding residue" evidence="7">
    <location>
        <position position="386"/>
    </location>
    <ligand>
        <name>heme</name>
        <dbReference type="ChEBI" id="CHEBI:30413"/>
    </ligand>
    <ligandPart>
        <name>Fe</name>
        <dbReference type="ChEBI" id="CHEBI:18248"/>
    </ligandPart>
</feature>
<dbReference type="Gene3D" id="1.10.630.10">
    <property type="entry name" value="Cytochrome P450"/>
    <property type="match status" value="1"/>
</dbReference>
<evidence type="ECO:0000256" key="6">
    <source>
        <dbReference type="ARBA" id="ARBA00023033"/>
    </source>
</evidence>
<protein>
    <recommendedName>
        <fullName evidence="11">Cytochrome P450</fullName>
    </recommendedName>
</protein>
<organism evidence="9 10">
    <name type="scientific">Halobacillus mangrovi</name>
    <dbReference type="NCBI Taxonomy" id="402384"/>
    <lineage>
        <taxon>Bacteria</taxon>
        <taxon>Bacillati</taxon>
        <taxon>Bacillota</taxon>
        <taxon>Bacilli</taxon>
        <taxon>Bacillales</taxon>
        <taxon>Bacillaceae</taxon>
        <taxon>Halobacillus</taxon>
    </lineage>
</organism>
<evidence type="ECO:0000256" key="1">
    <source>
        <dbReference type="ARBA" id="ARBA00010617"/>
    </source>
</evidence>
<keyword evidence="5 7" id="KW-0408">Iron</keyword>
<dbReference type="InterPro" id="IPR001128">
    <property type="entry name" value="Cyt_P450"/>
</dbReference>
<keyword evidence="3 7" id="KW-0479">Metal-binding</keyword>
<dbReference type="PROSITE" id="PS00086">
    <property type="entry name" value="CYTOCHROME_P450"/>
    <property type="match status" value="1"/>
</dbReference>
<dbReference type="STRING" id="402384.HM131_10115"/>
<dbReference type="GO" id="GO:0016705">
    <property type="term" value="F:oxidoreductase activity, acting on paired donors, with incorporation or reduction of molecular oxygen"/>
    <property type="evidence" value="ECO:0007669"/>
    <property type="project" value="InterPro"/>
</dbReference>
<dbReference type="RefSeq" id="WP_085029641.1">
    <property type="nucleotide sequence ID" value="NZ_CP020772.1"/>
</dbReference>
<reference evidence="9 10" key="1">
    <citation type="submission" date="2017-04" db="EMBL/GenBank/DDBJ databases">
        <title>The whole genome sequencing and assembly of Halobacillus mangrovi strain.</title>
        <authorList>
            <person name="Lee S.-J."/>
            <person name="Park M.-K."/>
            <person name="Kim J.-Y."/>
            <person name="Lee Y.-J."/>
            <person name="Yi H."/>
            <person name="Bahn Y.-S."/>
            <person name="Kim J.F."/>
            <person name="Lee D.-W."/>
        </authorList>
    </citation>
    <scope>NUCLEOTIDE SEQUENCE [LARGE SCALE GENOMIC DNA]</scope>
    <source>
        <strain evidence="9 10">KTB 131</strain>
    </source>
</reference>
<accession>A0A1W5ZV64</accession>
<evidence type="ECO:0000256" key="5">
    <source>
        <dbReference type="ARBA" id="ARBA00023004"/>
    </source>
</evidence>
<proteinExistence type="inferred from homology"/>
<dbReference type="CDD" id="cd20620">
    <property type="entry name" value="CYP132-like"/>
    <property type="match status" value="1"/>
</dbReference>
<keyword evidence="6 8" id="KW-0503">Monooxygenase</keyword>
<dbReference type="PRINTS" id="PR00463">
    <property type="entry name" value="EP450I"/>
</dbReference>
<dbReference type="InterPro" id="IPR017972">
    <property type="entry name" value="Cyt_P450_CS"/>
</dbReference>
<evidence type="ECO:0000313" key="10">
    <source>
        <dbReference type="Proteomes" id="UP000192527"/>
    </source>
</evidence>
<evidence type="ECO:0000256" key="8">
    <source>
        <dbReference type="RuleBase" id="RU000461"/>
    </source>
</evidence>
<dbReference type="InterPro" id="IPR002401">
    <property type="entry name" value="Cyt_P450_E_grp-I"/>
</dbReference>
<dbReference type="GO" id="GO:0020037">
    <property type="term" value="F:heme binding"/>
    <property type="evidence" value="ECO:0007669"/>
    <property type="project" value="InterPro"/>
</dbReference>
<keyword evidence="4 8" id="KW-0560">Oxidoreductase</keyword>
<dbReference type="PRINTS" id="PR00385">
    <property type="entry name" value="P450"/>
</dbReference>
<dbReference type="GO" id="GO:0004497">
    <property type="term" value="F:monooxygenase activity"/>
    <property type="evidence" value="ECO:0007669"/>
    <property type="project" value="UniProtKB-KW"/>
</dbReference>
<keyword evidence="2 7" id="KW-0349">Heme</keyword>
<name>A0A1W5ZV64_9BACI</name>
<dbReference type="InterPro" id="IPR050196">
    <property type="entry name" value="Cytochrome_P450_Monoox"/>
</dbReference>
<comment type="cofactor">
    <cofactor evidence="7">
        <name>heme</name>
        <dbReference type="ChEBI" id="CHEBI:30413"/>
    </cofactor>
</comment>
<dbReference type="Proteomes" id="UP000192527">
    <property type="component" value="Chromosome"/>
</dbReference>
<evidence type="ECO:0000256" key="4">
    <source>
        <dbReference type="ARBA" id="ARBA00023002"/>
    </source>
</evidence>
<dbReference type="PANTHER" id="PTHR24291">
    <property type="entry name" value="CYTOCHROME P450 FAMILY 4"/>
    <property type="match status" value="1"/>
</dbReference>
<dbReference type="PANTHER" id="PTHR24291:SF50">
    <property type="entry name" value="BIFUNCTIONAL ALBAFLAVENONE MONOOXYGENASE_TERPENE SYNTHASE"/>
    <property type="match status" value="1"/>
</dbReference>
<dbReference type="InterPro" id="IPR036396">
    <property type="entry name" value="Cyt_P450_sf"/>
</dbReference>
<evidence type="ECO:0008006" key="11">
    <source>
        <dbReference type="Google" id="ProtNLM"/>
    </source>
</evidence>
<dbReference type="AlphaFoldDB" id="A0A1W5ZV64"/>
<keyword evidence="10" id="KW-1185">Reference proteome</keyword>
<dbReference type="EMBL" id="CP020772">
    <property type="protein sequence ID" value="ARI77169.1"/>
    <property type="molecule type" value="Genomic_DNA"/>
</dbReference>
<comment type="similarity">
    <text evidence="1 8">Belongs to the cytochrome P450 family.</text>
</comment>
<dbReference type="SUPFAM" id="SSF48264">
    <property type="entry name" value="Cytochrome P450"/>
    <property type="match status" value="1"/>
</dbReference>
<dbReference type="Pfam" id="PF00067">
    <property type="entry name" value="p450"/>
    <property type="match status" value="1"/>
</dbReference>